<dbReference type="Gene3D" id="3.30.200.20">
    <property type="entry name" value="Phosphorylase Kinase, domain 1"/>
    <property type="match status" value="1"/>
</dbReference>
<reference evidence="10" key="1">
    <citation type="submission" date="2022-01" db="UniProtKB">
        <authorList>
            <consortium name="EnsemblMetazoa"/>
        </authorList>
    </citation>
    <scope>IDENTIFICATION</scope>
</reference>
<dbReference type="SUPFAM" id="SSF56112">
    <property type="entry name" value="Protein kinase-like (PK-like)"/>
    <property type="match status" value="1"/>
</dbReference>
<keyword evidence="4 7" id="KW-0547">Nucleotide-binding</keyword>
<keyword evidence="5" id="KW-0418">Kinase</keyword>
<dbReference type="PROSITE" id="PS00107">
    <property type="entry name" value="PROTEIN_KINASE_ATP"/>
    <property type="match status" value="1"/>
</dbReference>
<evidence type="ECO:0000313" key="11">
    <source>
        <dbReference type="Proteomes" id="UP000494040"/>
    </source>
</evidence>
<evidence type="ECO:0000256" key="8">
    <source>
        <dbReference type="RuleBase" id="RU000304"/>
    </source>
</evidence>
<keyword evidence="11" id="KW-1185">Reference proteome</keyword>
<dbReference type="InterPro" id="IPR017441">
    <property type="entry name" value="Protein_kinase_ATP_BS"/>
</dbReference>
<dbReference type="AlphaFoldDB" id="A0A8I6RC96"/>
<name>A0A8I6RC96_CIMLE</name>
<dbReference type="SMART" id="SM00220">
    <property type="entry name" value="S_TKc"/>
    <property type="match status" value="1"/>
</dbReference>
<proteinExistence type="inferred from homology"/>
<dbReference type="KEGG" id="clec:106663126"/>
<evidence type="ECO:0000256" key="1">
    <source>
        <dbReference type="ARBA" id="ARBA00006692"/>
    </source>
</evidence>
<dbReference type="GO" id="GO:0005524">
    <property type="term" value="F:ATP binding"/>
    <property type="evidence" value="ECO:0007669"/>
    <property type="project" value="UniProtKB-UniRule"/>
</dbReference>
<evidence type="ECO:0000256" key="5">
    <source>
        <dbReference type="ARBA" id="ARBA00022777"/>
    </source>
</evidence>
<dbReference type="InterPro" id="IPR000719">
    <property type="entry name" value="Prot_kinase_dom"/>
</dbReference>
<comment type="similarity">
    <text evidence="1">Belongs to the protein kinase superfamily. CAMK Ser/Thr protein kinase family.</text>
</comment>
<keyword evidence="3" id="KW-0808">Transferase</keyword>
<evidence type="ECO:0000256" key="3">
    <source>
        <dbReference type="ARBA" id="ARBA00022679"/>
    </source>
</evidence>
<dbReference type="PROSITE" id="PS00108">
    <property type="entry name" value="PROTEIN_KINASE_ST"/>
    <property type="match status" value="1"/>
</dbReference>
<feature type="binding site" evidence="7">
    <location>
        <position position="103"/>
    </location>
    <ligand>
        <name>ATP</name>
        <dbReference type="ChEBI" id="CHEBI:30616"/>
    </ligand>
</feature>
<feature type="domain" description="Protein kinase" evidence="9">
    <location>
        <begin position="74"/>
        <end position="357"/>
    </location>
</feature>
<organism evidence="10 11">
    <name type="scientific">Cimex lectularius</name>
    <name type="common">Bed bug</name>
    <name type="synonym">Acanthia lectularia</name>
    <dbReference type="NCBI Taxonomy" id="79782"/>
    <lineage>
        <taxon>Eukaryota</taxon>
        <taxon>Metazoa</taxon>
        <taxon>Ecdysozoa</taxon>
        <taxon>Arthropoda</taxon>
        <taxon>Hexapoda</taxon>
        <taxon>Insecta</taxon>
        <taxon>Pterygota</taxon>
        <taxon>Neoptera</taxon>
        <taxon>Paraneoptera</taxon>
        <taxon>Hemiptera</taxon>
        <taxon>Heteroptera</taxon>
        <taxon>Panheteroptera</taxon>
        <taxon>Cimicomorpha</taxon>
        <taxon>Cimicidae</taxon>
        <taxon>Cimex</taxon>
    </lineage>
</organism>
<keyword evidence="6 7" id="KW-0067">ATP-binding</keyword>
<protein>
    <recommendedName>
        <fullName evidence="9">Protein kinase domain-containing protein</fullName>
    </recommendedName>
</protein>
<sequence>MEPDTYVKGVGEYDTEESLAQVDNKEEADSGVLRDKTNDAAIEREAVKEAAKKTRRRKKTTASFVTSCFQDLYRLTDEVLGRGAYASVVTCVNILTDMEFAVKVIDKIPGHPRARVFREVETFHHCHGHPNIIQLLEMFEDDTHYYLVFEKIVGGELLSRIQEKDKFTEREAAEIIRDLATALKFLHSKGIAHRDLKPENILCVSTESLSPVKLCDLDLGSGIRFSSTGPMSNPRLHSPVGSAEFMAPEVVETFLASSHAEASYDKQCDLWSLGVILYILLCGYQPFWGFCKGDNCCADCIDCRVALFDNILEGRIVFDREGWDGVSEQAKDLVSRLLIKDPERRLTAEEVLEHPWVAGLSAEGSNALETPRIINRNSSAKELSSLAESAMCLNRVVVQQLSICQAAAPVGTADNQLSPVQASALLSRRQTQTV</sequence>
<dbReference type="RefSeq" id="XP_014243202.1">
    <property type="nucleotide sequence ID" value="XM_014387716.2"/>
</dbReference>
<dbReference type="InterPro" id="IPR011009">
    <property type="entry name" value="Kinase-like_dom_sf"/>
</dbReference>
<dbReference type="PANTHER" id="PTHR24349">
    <property type="entry name" value="SERINE/THREONINE-PROTEIN KINASE"/>
    <property type="match status" value="1"/>
</dbReference>
<dbReference type="FunFam" id="1.10.510.10:FF:000571">
    <property type="entry name" value="Maternal embryonic leucine zipper kinase"/>
    <property type="match status" value="1"/>
</dbReference>
<accession>A0A8I6RC96</accession>
<dbReference type="OrthoDB" id="5794026at2759"/>
<dbReference type="InterPro" id="IPR008271">
    <property type="entry name" value="Ser/Thr_kinase_AS"/>
</dbReference>
<evidence type="ECO:0000256" key="2">
    <source>
        <dbReference type="ARBA" id="ARBA00022527"/>
    </source>
</evidence>
<dbReference type="OMA" id="GTFNDLY"/>
<dbReference type="InterPro" id="IPR050205">
    <property type="entry name" value="CDPK_Ser/Thr_kinases"/>
</dbReference>
<dbReference type="Gene3D" id="1.10.510.10">
    <property type="entry name" value="Transferase(Phosphotransferase) domain 1"/>
    <property type="match status" value="1"/>
</dbReference>
<keyword evidence="2 8" id="KW-0723">Serine/threonine-protein kinase</keyword>
<evidence type="ECO:0000313" key="10">
    <source>
        <dbReference type="EnsemblMetazoa" id="XP_014243202.1"/>
    </source>
</evidence>
<dbReference type="FunFam" id="3.30.200.20:FF:000093">
    <property type="entry name" value="Putative map kinase-interacting serine/threonine-protein kinase 1"/>
    <property type="match status" value="1"/>
</dbReference>
<dbReference type="PROSITE" id="PS50011">
    <property type="entry name" value="PROTEIN_KINASE_DOM"/>
    <property type="match status" value="1"/>
</dbReference>
<dbReference type="Proteomes" id="UP000494040">
    <property type="component" value="Unassembled WGS sequence"/>
</dbReference>
<dbReference type="GeneID" id="106663126"/>
<evidence type="ECO:0000256" key="6">
    <source>
        <dbReference type="ARBA" id="ARBA00022840"/>
    </source>
</evidence>
<evidence type="ECO:0000256" key="7">
    <source>
        <dbReference type="PROSITE-ProRule" id="PRU10141"/>
    </source>
</evidence>
<dbReference type="EnsemblMetazoa" id="XM_014387716.2">
    <property type="protein sequence ID" value="XP_014243202.1"/>
    <property type="gene ID" value="LOC106663126"/>
</dbReference>
<dbReference type="GO" id="GO:0004674">
    <property type="term" value="F:protein serine/threonine kinase activity"/>
    <property type="evidence" value="ECO:0007669"/>
    <property type="project" value="UniProtKB-KW"/>
</dbReference>
<evidence type="ECO:0000259" key="9">
    <source>
        <dbReference type="PROSITE" id="PS50011"/>
    </source>
</evidence>
<evidence type="ECO:0000256" key="4">
    <source>
        <dbReference type="ARBA" id="ARBA00022741"/>
    </source>
</evidence>
<dbReference type="Pfam" id="PF00069">
    <property type="entry name" value="Pkinase"/>
    <property type="match status" value="1"/>
</dbReference>